<evidence type="ECO:0000313" key="2">
    <source>
        <dbReference type="EMBL" id="VVU94658.1"/>
    </source>
</evidence>
<feature type="region of interest" description="Disordered" evidence="1">
    <location>
        <begin position="149"/>
        <end position="174"/>
    </location>
</feature>
<reference evidence="2" key="1">
    <citation type="submission" date="2019-09" db="EMBL/GenBank/DDBJ databases">
        <authorList>
            <person name="Needham M D."/>
        </authorList>
    </citation>
    <scope>NUCLEOTIDE SEQUENCE</scope>
</reference>
<dbReference type="EMBL" id="CABVLZ010000002">
    <property type="protein sequence ID" value="VVU94658.1"/>
    <property type="molecule type" value="Genomic_DNA"/>
</dbReference>
<evidence type="ECO:0000256" key="1">
    <source>
        <dbReference type="SAM" id="MobiDB-lite"/>
    </source>
</evidence>
<proteinExistence type="predicted"/>
<feature type="compositionally biased region" description="Basic and acidic residues" evidence="1">
    <location>
        <begin position="149"/>
        <end position="165"/>
    </location>
</feature>
<sequence>MADTNYYRTQFLEKYSEFLSQIKIMYPKKDSDVHVRVLSLEKLDEEKRLDYGQKFNNCINKSTTHKNYLMSRKIKLFSAKNEDTKNISYSLLNTIPLKKLLNGNLNENSKNVIWEFIQLLFVFSELSNKEKSNLNKSYIRDLLKCVEDNHAKPDKPEPKQVEKRSAPNSNDQNILNLDVNPETNNMINDIVSLFQEGMDDGADANPFKNIVEVTKKITENYQNKIEKGDIDLDGLLKSIQKTMPDMPDISNLDLEGKTEEEIKHIIDENFSTADVELGDKEKKEGSGSGMDLGGMMKMMGKMTESLGGGGGKDGEPDMGNLNKLMESMGGFKMPESEEEAKEHSDKMRKILETDFNMDLSELDKLKDDLENKGGEDEMNENDFQKITDVMGNMLKDIQEDESKSKTEK</sequence>
<name>A0A5E8CGV9_9ZZZZ</name>
<accession>A0A5E8CGV9</accession>
<protein>
    <submittedName>
        <fullName evidence="2">Uncharacterized protein</fullName>
    </submittedName>
</protein>
<organism evidence="2">
    <name type="scientific">seawater metagenome</name>
    <dbReference type="NCBI Taxonomy" id="1561972"/>
    <lineage>
        <taxon>unclassified sequences</taxon>
        <taxon>metagenomes</taxon>
        <taxon>ecological metagenomes</taxon>
    </lineage>
</organism>
<dbReference type="AlphaFoldDB" id="A0A5E8CGV9"/>
<gene>
    <name evidence="2" type="ORF">CPAV1605_383</name>
</gene>